<evidence type="ECO:0000256" key="1">
    <source>
        <dbReference type="SAM" id="SignalP"/>
    </source>
</evidence>
<evidence type="ECO:0000313" key="3">
    <source>
        <dbReference type="Proteomes" id="UP001597475"/>
    </source>
</evidence>
<evidence type="ECO:0000313" key="2">
    <source>
        <dbReference type="EMBL" id="MFD2608122.1"/>
    </source>
</evidence>
<organism evidence="2 3">
    <name type="scientific">Deinococcus taklimakanensis</name>
    <dbReference type="NCBI Taxonomy" id="536443"/>
    <lineage>
        <taxon>Bacteria</taxon>
        <taxon>Thermotogati</taxon>
        <taxon>Deinococcota</taxon>
        <taxon>Deinococci</taxon>
        <taxon>Deinococcales</taxon>
        <taxon>Deinococcaceae</taxon>
        <taxon>Deinococcus</taxon>
    </lineage>
</organism>
<keyword evidence="3" id="KW-1185">Reference proteome</keyword>
<accession>A0ABW5P1K9</accession>
<proteinExistence type="predicted"/>
<dbReference type="RefSeq" id="WP_386842385.1">
    <property type="nucleotide sequence ID" value="NZ_JBHUMK010000008.1"/>
</dbReference>
<dbReference type="Proteomes" id="UP001597475">
    <property type="component" value="Unassembled WGS sequence"/>
</dbReference>
<comment type="caution">
    <text evidence="2">The sequence shown here is derived from an EMBL/GenBank/DDBJ whole genome shotgun (WGS) entry which is preliminary data.</text>
</comment>
<feature type="chain" id="PRO_5046165939" evidence="1">
    <location>
        <begin position="26"/>
        <end position="298"/>
    </location>
</feature>
<keyword evidence="1" id="KW-0732">Signal</keyword>
<name>A0ABW5P1K9_9DEIO</name>
<feature type="signal peptide" evidence="1">
    <location>
        <begin position="1"/>
        <end position="25"/>
    </location>
</feature>
<dbReference type="EMBL" id="JBHUMK010000008">
    <property type="protein sequence ID" value="MFD2608122.1"/>
    <property type="molecule type" value="Genomic_DNA"/>
</dbReference>
<reference evidence="3" key="1">
    <citation type="journal article" date="2019" name="Int. J. Syst. Evol. Microbiol.">
        <title>The Global Catalogue of Microorganisms (GCM) 10K type strain sequencing project: providing services to taxonomists for standard genome sequencing and annotation.</title>
        <authorList>
            <consortium name="The Broad Institute Genomics Platform"/>
            <consortium name="The Broad Institute Genome Sequencing Center for Infectious Disease"/>
            <person name="Wu L."/>
            <person name="Ma J."/>
        </authorList>
    </citation>
    <scope>NUCLEOTIDE SEQUENCE [LARGE SCALE GENOMIC DNA]</scope>
    <source>
        <strain evidence="3">KCTC 33842</strain>
    </source>
</reference>
<sequence length="298" mass="31814">MKKPVLLLSALLGLSGGLPLSSARAQATPAANAPTPPQAEQLNERLFRSMYGPGADVQITYGAVPVNLPVRLDPRLSVLASIRTVQNGGAYVQNRVLVSTDLNTEQALEALKTSLEASGWKARPVYGSPIGFATQQTNRYSSYYREGNPNFLLDANLTARAGRTELDLTVNVMSAQTIASIKKAPTYRPQSSLPLLKAMPGVTVKGGGYVTQHPNGSISSAHVITDRSAGEVFAFYSAQLKAAGWKARTDTQDGPLRVVTYSLKDLNGREALGTLGIRPWEKEGGGYVLTVSVQGFKP</sequence>
<protein>
    <submittedName>
        <fullName evidence="2">Uncharacterized protein</fullName>
    </submittedName>
</protein>
<gene>
    <name evidence="2" type="ORF">ACFSR9_01530</name>
</gene>